<dbReference type="InterPro" id="IPR000210">
    <property type="entry name" value="BTB/POZ_dom"/>
</dbReference>
<name>A0A8S1CLV0_9INSE</name>
<feature type="region of interest" description="Disordered" evidence="1">
    <location>
        <begin position="133"/>
        <end position="158"/>
    </location>
</feature>
<feature type="compositionally biased region" description="Polar residues" evidence="1">
    <location>
        <begin position="189"/>
        <end position="200"/>
    </location>
</feature>
<dbReference type="PROSITE" id="PS50097">
    <property type="entry name" value="BTB"/>
    <property type="match status" value="1"/>
</dbReference>
<dbReference type="SUPFAM" id="SSF54695">
    <property type="entry name" value="POZ domain"/>
    <property type="match status" value="1"/>
</dbReference>
<evidence type="ECO:0000256" key="1">
    <source>
        <dbReference type="SAM" id="MobiDB-lite"/>
    </source>
</evidence>
<feature type="compositionally biased region" description="Low complexity" evidence="1">
    <location>
        <begin position="33"/>
        <end position="43"/>
    </location>
</feature>
<evidence type="ECO:0000313" key="3">
    <source>
        <dbReference type="EMBL" id="CAB3372593.1"/>
    </source>
</evidence>
<reference evidence="3 4" key="1">
    <citation type="submission" date="2020-04" db="EMBL/GenBank/DDBJ databases">
        <authorList>
            <person name="Alioto T."/>
            <person name="Alioto T."/>
            <person name="Gomez Garrido J."/>
        </authorList>
    </citation>
    <scope>NUCLEOTIDE SEQUENCE [LARGE SCALE GENOMIC DNA]</scope>
</reference>
<dbReference type="AlphaFoldDB" id="A0A8S1CLV0"/>
<comment type="caution">
    <text evidence="3">The sequence shown here is derived from an EMBL/GenBank/DDBJ whole genome shotgun (WGS) entry which is preliminary data.</text>
</comment>
<protein>
    <recommendedName>
        <fullName evidence="2">BTB domain-containing protein</fullName>
    </recommendedName>
</protein>
<feature type="region of interest" description="Disordered" evidence="1">
    <location>
        <begin position="1"/>
        <end position="46"/>
    </location>
</feature>
<feature type="domain" description="BTB" evidence="2">
    <location>
        <begin position="312"/>
        <end position="375"/>
    </location>
</feature>
<evidence type="ECO:0000313" key="4">
    <source>
        <dbReference type="Proteomes" id="UP000494165"/>
    </source>
</evidence>
<feature type="region of interest" description="Disordered" evidence="1">
    <location>
        <begin position="180"/>
        <end position="205"/>
    </location>
</feature>
<dbReference type="PANTHER" id="PTHR45774">
    <property type="entry name" value="BTB/POZ DOMAIN-CONTAINING"/>
    <property type="match status" value="1"/>
</dbReference>
<evidence type="ECO:0000259" key="2">
    <source>
        <dbReference type="PROSITE" id="PS50097"/>
    </source>
</evidence>
<dbReference type="Pfam" id="PF00651">
    <property type="entry name" value="BTB"/>
    <property type="match status" value="1"/>
</dbReference>
<gene>
    <name evidence="3" type="ORF">CLODIP_2_CD09519</name>
</gene>
<accession>A0A8S1CLV0</accession>
<dbReference type="PANTHER" id="PTHR45774:SF3">
    <property type="entry name" value="BTB (POZ) DOMAIN-CONTAINING 2B-RELATED"/>
    <property type="match status" value="1"/>
</dbReference>
<dbReference type="SMART" id="SM00225">
    <property type="entry name" value="BTB"/>
    <property type="match status" value="1"/>
</dbReference>
<dbReference type="Proteomes" id="UP000494165">
    <property type="component" value="Unassembled WGS sequence"/>
</dbReference>
<proteinExistence type="predicted"/>
<dbReference type="OrthoDB" id="624345at2759"/>
<keyword evidence="4" id="KW-1185">Reference proteome</keyword>
<sequence>MEGKGIKTENPILTNQLSSNTKNNETDDDSSDEATSPSSSQDSWGFRPILHSSAIEDEFAEYKPSIVIINPPPSWAKKFSTSILARVGDDRSLQPAVKCAGEFIPLQLSKEEQQEASVELTIMRLLTSIRDKVENSGDEEKNSSSEDNVSSSPIGSIVDESSQNISQDLGSSELALKTENADKLDDVKPSQSKRSTQAASGNCEEAGVEELSIHERLKMDSSDLEVVDLEEGEISDGIATELTQSNHFDDLRSKINSKKHEVNILKRKPPSAAENDYSDVKLTKYRKLFVDQVEIVSVADKLNQMRRNGIGTDCEVNVGDRTYHCHSLILMRNSTYLRDLFREKSTYSVEIEDVTPEVFQIILDYLYLSNVNLKSYGEARQVLAASLALRIPELVKICTKFCTQQLLGDQSTFWPALDSLLKDQPEPYQLNLSQISTLNTLLISKEFLNIDINTLNFIVEQKFFIRCYENILITSVEEWAKHHLQNSKIEVNLDNLRSILGRVFFKLRYFSLSQKDLCALFKKTQLLTESEKLYLLEWSVTRTGNPQSESLCTIKYSRGTCSSGVLRLPKFSGASYLSVYDANKVNCSFFFTPTSDMLLLTFDYFSQIPPVKTRSNVYNEEFTAQILRIDENRLEVLREVHSVNKVEYDSIIRVKMPVPVLLRKGRRSSYGIKLILSSAGKYKMLKNNFWGGMNPFEKNHLKPLKSDWSWGNDGIFSALSYKIMV</sequence>
<organism evidence="3 4">
    <name type="scientific">Cloeon dipterum</name>
    <dbReference type="NCBI Taxonomy" id="197152"/>
    <lineage>
        <taxon>Eukaryota</taxon>
        <taxon>Metazoa</taxon>
        <taxon>Ecdysozoa</taxon>
        <taxon>Arthropoda</taxon>
        <taxon>Hexapoda</taxon>
        <taxon>Insecta</taxon>
        <taxon>Pterygota</taxon>
        <taxon>Palaeoptera</taxon>
        <taxon>Ephemeroptera</taxon>
        <taxon>Pisciforma</taxon>
        <taxon>Baetidae</taxon>
        <taxon>Cloeon</taxon>
    </lineage>
</organism>
<dbReference type="CDD" id="cd18186">
    <property type="entry name" value="BTB_POZ_ZBTB_KLHL-like"/>
    <property type="match status" value="1"/>
</dbReference>
<dbReference type="InterPro" id="IPR011333">
    <property type="entry name" value="SKP1/BTB/POZ_sf"/>
</dbReference>
<feature type="compositionally biased region" description="Basic and acidic residues" evidence="1">
    <location>
        <begin position="133"/>
        <end position="144"/>
    </location>
</feature>
<dbReference type="EMBL" id="CADEPI010000074">
    <property type="protein sequence ID" value="CAB3372593.1"/>
    <property type="molecule type" value="Genomic_DNA"/>
</dbReference>
<dbReference type="Gene3D" id="3.30.710.10">
    <property type="entry name" value="Potassium Channel Kv1.1, Chain A"/>
    <property type="match status" value="1"/>
</dbReference>